<protein>
    <submittedName>
        <fullName evidence="2">FERM domain-containing protein</fullName>
    </submittedName>
</protein>
<sequence>MRFGTGSYNVRHSEGLNPETLKKSSENKNKFKCTVYFLDCTERVFEIDKSSIGLELLEKVFDHLELIEKDFFSLQFLSFLDSEAEHPRMKWLDPKKSIKKQMVCHPFDLYFKVKFYADPIKLCEEYTRYHFFLQVKKDITEGRLFCPDSSAALLASYSVQSELGDYNSEEQDETYSEHIKILPNQSDTLIENVKSLHQLHHGQSPAQAEANFLDQ</sequence>
<evidence type="ECO:0000313" key="1">
    <source>
        <dbReference type="Proteomes" id="UP000095286"/>
    </source>
</evidence>
<name>A0AC35TTB8_9BILA</name>
<organism evidence="1 2">
    <name type="scientific">Rhabditophanes sp. KR3021</name>
    <dbReference type="NCBI Taxonomy" id="114890"/>
    <lineage>
        <taxon>Eukaryota</taxon>
        <taxon>Metazoa</taxon>
        <taxon>Ecdysozoa</taxon>
        <taxon>Nematoda</taxon>
        <taxon>Chromadorea</taxon>
        <taxon>Rhabditida</taxon>
        <taxon>Tylenchina</taxon>
        <taxon>Panagrolaimomorpha</taxon>
        <taxon>Strongyloidoidea</taxon>
        <taxon>Alloionematidae</taxon>
        <taxon>Rhabditophanes</taxon>
    </lineage>
</organism>
<evidence type="ECO:0000313" key="2">
    <source>
        <dbReference type="WBParaSite" id="RSKR_0000403600.1"/>
    </source>
</evidence>
<dbReference type="Proteomes" id="UP000095286">
    <property type="component" value="Unplaced"/>
</dbReference>
<dbReference type="WBParaSite" id="RSKR_0000403600.1">
    <property type="protein sequence ID" value="RSKR_0000403600.1"/>
    <property type="gene ID" value="RSKR_0000403600"/>
</dbReference>
<accession>A0AC35TTB8</accession>
<proteinExistence type="predicted"/>
<reference evidence="2" key="1">
    <citation type="submission" date="2016-11" db="UniProtKB">
        <authorList>
            <consortium name="WormBaseParasite"/>
        </authorList>
    </citation>
    <scope>IDENTIFICATION</scope>
    <source>
        <strain evidence="2">KR3021</strain>
    </source>
</reference>